<reference evidence="2" key="1">
    <citation type="submission" date="2022-08" db="EMBL/GenBank/DDBJ databases">
        <title>Genomic Encyclopedia of Type Strains, Phase V (KMG-V): Genome sequencing to study the core and pangenomes of soil and plant-associated prokaryotes.</title>
        <authorList>
            <person name="Whitman W."/>
        </authorList>
    </citation>
    <scope>NUCLEOTIDE SEQUENCE</scope>
    <source>
        <strain evidence="2">SP2016B</strain>
    </source>
</reference>
<dbReference type="AlphaFoldDB" id="A0A9X2REK3"/>
<sequence length="35" mass="3398">MSAPPPTLPSASRGACDDPGLGGYRPIVDAVSGNA</sequence>
<evidence type="ECO:0000313" key="2">
    <source>
        <dbReference type="EMBL" id="MCS3864488.1"/>
    </source>
</evidence>
<evidence type="ECO:0000313" key="3">
    <source>
        <dbReference type="Proteomes" id="UP001155034"/>
    </source>
</evidence>
<accession>A0A9X2REK3</accession>
<evidence type="ECO:0000256" key="1">
    <source>
        <dbReference type="SAM" id="MobiDB-lite"/>
    </source>
</evidence>
<organism evidence="2 3">
    <name type="scientific">Salinibacter ruber</name>
    <dbReference type="NCBI Taxonomy" id="146919"/>
    <lineage>
        <taxon>Bacteria</taxon>
        <taxon>Pseudomonadati</taxon>
        <taxon>Rhodothermota</taxon>
        <taxon>Rhodothermia</taxon>
        <taxon>Rhodothermales</taxon>
        <taxon>Salinibacteraceae</taxon>
        <taxon>Salinibacter</taxon>
    </lineage>
</organism>
<dbReference type="Proteomes" id="UP001155034">
    <property type="component" value="Unassembled WGS sequence"/>
</dbReference>
<dbReference type="EMBL" id="JANTYZ010000002">
    <property type="protein sequence ID" value="MCS3864488.1"/>
    <property type="molecule type" value="Genomic_DNA"/>
</dbReference>
<name>A0A9X2REK3_9BACT</name>
<comment type="caution">
    <text evidence="2">The sequence shown here is derived from an EMBL/GenBank/DDBJ whole genome shotgun (WGS) entry which is preliminary data.</text>
</comment>
<gene>
    <name evidence="2" type="ORF">GGP82_001034</name>
</gene>
<protein>
    <submittedName>
        <fullName evidence="2">Uncharacterized protein</fullName>
    </submittedName>
</protein>
<proteinExistence type="predicted"/>
<feature type="region of interest" description="Disordered" evidence="1">
    <location>
        <begin position="1"/>
        <end position="23"/>
    </location>
</feature>